<dbReference type="RefSeq" id="WP_345012071.1">
    <property type="nucleotide sequence ID" value="NZ_BAABFC010000012.1"/>
</dbReference>
<gene>
    <name evidence="1" type="ORF">GCM10023095_17180</name>
</gene>
<reference evidence="2" key="1">
    <citation type="journal article" date="2019" name="Int. J. Syst. Evol. Microbiol.">
        <title>The Global Catalogue of Microorganisms (GCM) 10K type strain sequencing project: providing services to taxonomists for standard genome sequencing and annotation.</title>
        <authorList>
            <consortium name="The Broad Institute Genomics Platform"/>
            <consortium name="The Broad Institute Genome Sequencing Center for Infectious Disease"/>
            <person name="Wu L."/>
            <person name="Ma J."/>
        </authorList>
    </citation>
    <scope>NUCLEOTIDE SEQUENCE [LARGE SCALE GENOMIC DNA]</scope>
    <source>
        <strain evidence="2">JCM 32226</strain>
    </source>
</reference>
<evidence type="ECO:0008006" key="3">
    <source>
        <dbReference type="Google" id="ProtNLM"/>
    </source>
</evidence>
<keyword evidence="2" id="KW-1185">Reference proteome</keyword>
<evidence type="ECO:0000313" key="1">
    <source>
        <dbReference type="EMBL" id="GAA4498560.1"/>
    </source>
</evidence>
<dbReference type="EMBL" id="BAABFC010000012">
    <property type="protein sequence ID" value="GAA4498560.1"/>
    <property type="molecule type" value="Genomic_DNA"/>
</dbReference>
<organism evidence="1 2">
    <name type="scientific">Pseudaeromonas paramecii</name>
    <dbReference type="NCBI Taxonomy" id="2138166"/>
    <lineage>
        <taxon>Bacteria</taxon>
        <taxon>Pseudomonadati</taxon>
        <taxon>Pseudomonadota</taxon>
        <taxon>Gammaproteobacteria</taxon>
        <taxon>Aeromonadales</taxon>
        <taxon>Aeromonadaceae</taxon>
        <taxon>Pseudaeromonas</taxon>
    </lineage>
</organism>
<proteinExistence type="predicted"/>
<accession>A0ABP8Q6W6</accession>
<sequence>MEQPLVWLIADNPSLTHQVELSLGRLGMGVHLQCFSQASLLLSQPEWSSLAMLICQGSTGEQLLQELKASRMLPPFTLLVLLDAPAGTQAMVGQMDLNLTVRLATTTSTDALVDRLGNLICWLRQQGALRRAYAEGNPAAACGLCEDLMFLLPKETRELERLKGCLLLQTDRLAEAAQFYGLCLMEQAEVWAKTGLITTLLWQDKPEAAARLLAQQQHLPPQARLALQLLVSLCGRNLLQASQNMLGLQQLEPQQARWQTVSRQLALLQNQPMPADGPPPYRQLVALNLEHEFRQWQLASMAQNWLGMPATPVRRQLLNHWRQLAAALGPAHCRHARFLAQAQQACYRQDYQLARDLVEPLVIDEALPATTLLFGASVAELSGLTDRGDYYLNALERQLELARQRREDVLQTRLHGLLLEQFRAWRLMRQQTLLDLREARQQAIEQRDFLHALQLANQLLRGFGAQTKDTLIALELLTLVWPSRPHYHPFKQLLAQLLRILGAASDLSPQQRQRYSISKARALHQLSQQMTLRRQKASA</sequence>
<comment type="caution">
    <text evidence="1">The sequence shown here is derived from an EMBL/GenBank/DDBJ whole genome shotgun (WGS) entry which is preliminary data.</text>
</comment>
<name>A0ABP8Q6W6_9GAMM</name>
<protein>
    <recommendedName>
        <fullName evidence="3">Response regulator receiver protein</fullName>
    </recommendedName>
</protein>
<dbReference type="Proteomes" id="UP001501321">
    <property type="component" value="Unassembled WGS sequence"/>
</dbReference>
<evidence type="ECO:0000313" key="2">
    <source>
        <dbReference type="Proteomes" id="UP001501321"/>
    </source>
</evidence>